<evidence type="ECO:0000256" key="1">
    <source>
        <dbReference type="SAM" id="Coils"/>
    </source>
</evidence>
<keyword evidence="3" id="KW-1185">Reference proteome</keyword>
<protein>
    <submittedName>
        <fullName evidence="4">Protein BRANCHLESS TRICHOME</fullName>
    </submittedName>
</protein>
<evidence type="ECO:0000256" key="2">
    <source>
        <dbReference type="SAM" id="MobiDB-lite"/>
    </source>
</evidence>
<dbReference type="OrthoDB" id="777875at2759"/>
<dbReference type="GeneID" id="105156058"/>
<feature type="region of interest" description="Disordered" evidence="2">
    <location>
        <begin position="108"/>
        <end position="131"/>
    </location>
</feature>
<feature type="region of interest" description="Disordered" evidence="2">
    <location>
        <begin position="71"/>
        <end position="91"/>
    </location>
</feature>
<evidence type="ECO:0000313" key="3">
    <source>
        <dbReference type="Proteomes" id="UP000504604"/>
    </source>
</evidence>
<dbReference type="InterPro" id="IPR043424">
    <property type="entry name" value="BLT-like"/>
</dbReference>
<dbReference type="FunCoup" id="A0A6I9SLR4">
    <property type="interactions" value="261"/>
</dbReference>
<dbReference type="KEGG" id="sind:105156058"/>
<dbReference type="AlphaFoldDB" id="A0A6I9SLR4"/>
<dbReference type="InParanoid" id="A0A6I9SLR4"/>
<sequence>MRSMALLPLENPKGKAKETRIISSSTQEKFLITKKRPQPISIHKAQSRKAKQSYPPMEEMMMVMMKIRSHEPTHDQPDNNHLNINIPSTTSTSPTWKLYENPFYTCHQKPQQNHHHQKQQQQDSTDHHQRQIHRLHLPISARKIAASFWDLTFIKPFMESELEMARAQIADLKAELECERKARKKMESLNKRLARELSEERKGREALERVCEELAKEISSRKAEFSRMKREIEEERKMLRTAEVIREERVQMKLAEAKILLEEKFSELETAKKMGTESSSGSKKEGKINYEVDNAVNPTSFGEKLRFVLGDKLPASVNIGNVHSMAVMQRKACPEAENPHIKRGIKGFVEFPKVVRAIGCRSSKHLGSKLECQKAQLKILLKQKGPVRFNGLIAS</sequence>
<name>A0A6I9SLR4_SESIN</name>
<dbReference type="RefSeq" id="XP_011070393.1">
    <property type="nucleotide sequence ID" value="XM_011072091.2"/>
</dbReference>
<gene>
    <name evidence="4" type="primary">LOC105156058</name>
</gene>
<evidence type="ECO:0000313" key="4">
    <source>
        <dbReference type="RefSeq" id="XP_011070393.1"/>
    </source>
</evidence>
<reference evidence="4" key="1">
    <citation type="submission" date="2025-08" db="UniProtKB">
        <authorList>
            <consortium name="RefSeq"/>
        </authorList>
    </citation>
    <scope>IDENTIFICATION</scope>
</reference>
<feature type="coiled-coil region" evidence="1">
    <location>
        <begin position="155"/>
        <end position="274"/>
    </location>
</feature>
<dbReference type="Proteomes" id="UP000504604">
    <property type="component" value="Linkage group LG2"/>
</dbReference>
<organism evidence="3 4">
    <name type="scientific">Sesamum indicum</name>
    <name type="common">Oriental sesame</name>
    <name type="synonym">Sesamum orientale</name>
    <dbReference type="NCBI Taxonomy" id="4182"/>
    <lineage>
        <taxon>Eukaryota</taxon>
        <taxon>Viridiplantae</taxon>
        <taxon>Streptophyta</taxon>
        <taxon>Embryophyta</taxon>
        <taxon>Tracheophyta</taxon>
        <taxon>Spermatophyta</taxon>
        <taxon>Magnoliopsida</taxon>
        <taxon>eudicotyledons</taxon>
        <taxon>Gunneridae</taxon>
        <taxon>Pentapetalae</taxon>
        <taxon>asterids</taxon>
        <taxon>lamiids</taxon>
        <taxon>Lamiales</taxon>
        <taxon>Pedaliaceae</taxon>
        <taxon>Sesamum</taxon>
    </lineage>
</organism>
<proteinExistence type="predicted"/>
<keyword evidence="1" id="KW-0175">Coiled coil</keyword>
<accession>A0A6I9SLR4</accession>
<dbReference type="PANTHER" id="PTHR31071">
    <property type="entry name" value="GB|AAF24581.1"/>
    <property type="match status" value="1"/>
</dbReference>
<dbReference type="PANTHER" id="PTHR31071:SF39">
    <property type="entry name" value="PROTEIN BRANCHLESS TRICHOME"/>
    <property type="match status" value="1"/>
</dbReference>